<keyword evidence="1" id="KW-0472">Membrane</keyword>
<sequence>MMVAQLELRAKRLDNAESALKATLQLSPSLKDAVTRVEQEVWHRRRLGFSDHERAAEIYRWLTPKDPWLGLRPIGMLLSLFDTVETVLRYPFTLLAQYSEAFSDKFSLVHAPLRLGSEIKNCALGVAQRSPRLTLLMRKLFNAVPCMLSGVASRAISEYGWRVNLRIKAIESAVEATGSIKTGSSKGGGSSSNHQGSWAAPQQFHFQFQLILLLLGGHSYSMWTEYMVVDCMVLLFMGGLIFPLIIPPPKKPWHIGPIVVQLRKK</sequence>
<evidence type="ECO:0000313" key="2">
    <source>
        <dbReference type="EMBL" id="CAD9402776.1"/>
    </source>
</evidence>
<dbReference type="EMBL" id="HBGS01017241">
    <property type="protein sequence ID" value="CAD9402776.1"/>
    <property type="molecule type" value="Transcribed_RNA"/>
</dbReference>
<organism evidence="2">
    <name type="scientific">Octactis speculum</name>
    <dbReference type="NCBI Taxonomy" id="3111310"/>
    <lineage>
        <taxon>Eukaryota</taxon>
        <taxon>Sar</taxon>
        <taxon>Stramenopiles</taxon>
        <taxon>Ochrophyta</taxon>
        <taxon>Dictyochophyceae</taxon>
        <taxon>Dictyochales</taxon>
        <taxon>Dictyochaceae</taxon>
        <taxon>Octactis</taxon>
    </lineage>
</organism>
<proteinExistence type="predicted"/>
<keyword evidence="1" id="KW-1133">Transmembrane helix</keyword>
<feature type="transmembrane region" description="Helical" evidence="1">
    <location>
        <begin position="226"/>
        <end position="246"/>
    </location>
</feature>
<reference evidence="2" key="1">
    <citation type="submission" date="2021-01" db="EMBL/GenBank/DDBJ databases">
        <authorList>
            <person name="Corre E."/>
            <person name="Pelletier E."/>
            <person name="Niang G."/>
            <person name="Scheremetjew M."/>
            <person name="Finn R."/>
            <person name="Kale V."/>
            <person name="Holt S."/>
            <person name="Cochrane G."/>
            <person name="Meng A."/>
            <person name="Brown T."/>
            <person name="Cohen L."/>
        </authorList>
    </citation>
    <scope>NUCLEOTIDE SEQUENCE</scope>
    <source>
        <strain evidence="2">CCMP1381</strain>
    </source>
</reference>
<dbReference type="AlphaFoldDB" id="A0A7S2BP83"/>
<evidence type="ECO:0000256" key="1">
    <source>
        <dbReference type="SAM" id="Phobius"/>
    </source>
</evidence>
<accession>A0A7S2BP83</accession>
<keyword evidence="1" id="KW-0812">Transmembrane</keyword>
<gene>
    <name evidence="2" type="ORF">DSPE1174_LOCUS9066</name>
</gene>
<protein>
    <submittedName>
        <fullName evidence="2">Uncharacterized protein</fullName>
    </submittedName>
</protein>
<name>A0A7S2BP83_9STRA</name>